<reference evidence="9 10" key="1">
    <citation type="submission" date="2024-01" db="EMBL/GenBank/DDBJ databases">
        <title>The genomes of 5 underutilized Papilionoideae crops provide insights into root nodulation and disease resistanc.</title>
        <authorList>
            <person name="Jiang F."/>
        </authorList>
    </citation>
    <scope>NUCLEOTIDE SEQUENCE [LARGE SCALE GENOMIC DNA]</scope>
    <source>
        <strain evidence="9">DUOXIRENSHENG_FW03</strain>
        <tissue evidence="9">Leaves</tissue>
    </source>
</reference>
<evidence type="ECO:0000256" key="4">
    <source>
        <dbReference type="ARBA" id="ARBA00012636"/>
    </source>
</evidence>
<dbReference type="GO" id="GO:0004474">
    <property type="term" value="F:malate synthase activity"/>
    <property type="evidence" value="ECO:0007669"/>
    <property type="project" value="UniProtKB-EC"/>
</dbReference>
<evidence type="ECO:0000256" key="6">
    <source>
        <dbReference type="ARBA" id="ARBA00023140"/>
    </source>
</evidence>
<dbReference type="Proteomes" id="UP001386955">
    <property type="component" value="Unassembled WGS sequence"/>
</dbReference>
<dbReference type="Pfam" id="PF01274">
    <property type="entry name" value="MS_TIM-barrel"/>
    <property type="match status" value="1"/>
</dbReference>
<accession>A0AAN9XEU5</accession>
<dbReference type="EMBL" id="JAYMYS010000006">
    <property type="protein sequence ID" value="KAK7389670.1"/>
    <property type="molecule type" value="Genomic_DNA"/>
</dbReference>
<evidence type="ECO:0000256" key="7">
    <source>
        <dbReference type="SAM" id="Phobius"/>
    </source>
</evidence>
<evidence type="ECO:0000256" key="3">
    <source>
        <dbReference type="ARBA" id="ARBA00006394"/>
    </source>
</evidence>
<dbReference type="PANTHER" id="PTHR42902:SF1">
    <property type="entry name" value="MALATE SYNTHASE 1-RELATED"/>
    <property type="match status" value="1"/>
</dbReference>
<gene>
    <name evidence="9" type="ORF">VNO78_24907</name>
</gene>
<keyword evidence="6" id="KW-0576">Peroxisome</keyword>
<dbReference type="InterPro" id="IPR006252">
    <property type="entry name" value="Malate_synthA"/>
</dbReference>
<comment type="caution">
    <text evidence="9">The sequence shown here is derived from an EMBL/GenBank/DDBJ whole genome shotgun (WGS) entry which is preliminary data.</text>
</comment>
<dbReference type="InterPro" id="IPR001465">
    <property type="entry name" value="Malate_synthase_TIM"/>
</dbReference>
<evidence type="ECO:0000259" key="8">
    <source>
        <dbReference type="Pfam" id="PF01274"/>
    </source>
</evidence>
<protein>
    <recommendedName>
        <fullName evidence="4">malate synthase</fullName>
        <ecNumber evidence="4">2.3.3.9</ecNumber>
    </recommendedName>
</protein>
<comment type="similarity">
    <text evidence="3">Belongs to the malate synthase family.</text>
</comment>
<keyword evidence="7" id="KW-1133">Transmembrane helix</keyword>
<evidence type="ECO:0000313" key="9">
    <source>
        <dbReference type="EMBL" id="KAK7389670.1"/>
    </source>
</evidence>
<comment type="subcellular location">
    <subcellularLocation>
        <location evidence="1">Glyoxysome</location>
    </subcellularLocation>
</comment>
<dbReference type="GO" id="GO:0009514">
    <property type="term" value="C:glyoxysome"/>
    <property type="evidence" value="ECO:0007669"/>
    <property type="project" value="UniProtKB-SubCell"/>
</dbReference>
<dbReference type="EC" id="2.3.3.9" evidence="4"/>
<dbReference type="AlphaFoldDB" id="A0AAN9XEU5"/>
<evidence type="ECO:0000256" key="5">
    <source>
        <dbReference type="ARBA" id="ARBA00022453"/>
    </source>
</evidence>
<feature type="domain" description="Malate synthase TIM barrel" evidence="8">
    <location>
        <begin position="64"/>
        <end position="140"/>
    </location>
</feature>
<sequence length="170" mass="19483">MHGSLLMINLIERNDNRFPIIVSQGKKFRHSQQCQTWPLSCDLEQPTLYRNDQGQLCFEVLSTKGCLVDFGLYFYYNHSAFRHTQGAGFGPFFCLPKMEHSTEAKIWNSAFEKAEKVAGIERGSIMATVRIETLPVVLLLVSMYGIYYYLLSASYVLFHCLMIANIALQH</sequence>
<comment type="pathway">
    <text evidence="2">Carbohydrate metabolism; glyoxylate cycle; (S)-malate from isocitrate: step 2/2.</text>
</comment>
<name>A0AAN9XEU5_PSOTE</name>
<dbReference type="Gene3D" id="3.20.20.360">
    <property type="entry name" value="Malate synthase, domain 3"/>
    <property type="match status" value="1"/>
</dbReference>
<evidence type="ECO:0000313" key="10">
    <source>
        <dbReference type="Proteomes" id="UP001386955"/>
    </source>
</evidence>
<keyword evidence="5" id="KW-0330">Glyoxysome</keyword>
<proteinExistence type="inferred from homology"/>
<dbReference type="InterPro" id="IPR046363">
    <property type="entry name" value="MS_N_TIM-barrel_dom"/>
</dbReference>
<evidence type="ECO:0000256" key="1">
    <source>
        <dbReference type="ARBA" id="ARBA00004130"/>
    </source>
</evidence>
<keyword evidence="7" id="KW-0812">Transmembrane</keyword>
<keyword evidence="7" id="KW-0472">Membrane</keyword>
<organism evidence="9 10">
    <name type="scientific">Psophocarpus tetragonolobus</name>
    <name type="common">Winged bean</name>
    <name type="synonym">Dolichos tetragonolobus</name>
    <dbReference type="NCBI Taxonomy" id="3891"/>
    <lineage>
        <taxon>Eukaryota</taxon>
        <taxon>Viridiplantae</taxon>
        <taxon>Streptophyta</taxon>
        <taxon>Embryophyta</taxon>
        <taxon>Tracheophyta</taxon>
        <taxon>Spermatophyta</taxon>
        <taxon>Magnoliopsida</taxon>
        <taxon>eudicotyledons</taxon>
        <taxon>Gunneridae</taxon>
        <taxon>Pentapetalae</taxon>
        <taxon>rosids</taxon>
        <taxon>fabids</taxon>
        <taxon>Fabales</taxon>
        <taxon>Fabaceae</taxon>
        <taxon>Papilionoideae</taxon>
        <taxon>50 kb inversion clade</taxon>
        <taxon>NPAAA clade</taxon>
        <taxon>indigoferoid/millettioid clade</taxon>
        <taxon>Phaseoleae</taxon>
        <taxon>Psophocarpus</taxon>
    </lineage>
</organism>
<dbReference type="InterPro" id="IPR011076">
    <property type="entry name" value="Malate_synth_sf"/>
</dbReference>
<keyword evidence="10" id="KW-1185">Reference proteome</keyword>
<dbReference type="SUPFAM" id="SSF51645">
    <property type="entry name" value="Malate synthase G"/>
    <property type="match status" value="1"/>
</dbReference>
<feature type="transmembrane region" description="Helical" evidence="7">
    <location>
        <begin position="146"/>
        <end position="168"/>
    </location>
</feature>
<dbReference type="GO" id="GO:0006097">
    <property type="term" value="P:glyoxylate cycle"/>
    <property type="evidence" value="ECO:0007669"/>
    <property type="project" value="InterPro"/>
</dbReference>
<dbReference type="PANTHER" id="PTHR42902">
    <property type="entry name" value="MALATE SYNTHASE"/>
    <property type="match status" value="1"/>
</dbReference>
<evidence type="ECO:0000256" key="2">
    <source>
        <dbReference type="ARBA" id="ARBA00004757"/>
    </source>
</evidence>